<evidence type="ECO:0000313" key="1">
    <source>
        <dbReference type="EMBL" id="WMV57085.1"/>
    </source>
</evidence>
<dbReference type="Proteomes" id="UP001234989">
    <property type="component" value="Chromosome 12"/>
</dbReference>
<dbReference type="EMBL" id="CP133623">
    <property type="protein sequence ID" value="WMV57085.1"/>
    <property type="molecule type" value="Genomic_DNA"/>
</dbReference>
<keyword evidence="2" id="KW-1185">Reference proteome</keyword>
<organism evidence="1 2">
    <name type="scientific">Solanum verrucosum</name>
    <dbReference type="NCBI Taxonomy" id="315347"/>
    <lineage>
        <taxon>Eukaryota</taxon>
        <taxon>Viridiplantae</taxon>
        <taxon>Streptophyta</taxon>
        <taxon>Embryophyta</taxon>
        <taxon>Tracheophyta</taxon>
        <taxon>Spermatophyta</taxon>
        <taxon>Magnoliopsida</taxon>
        <taxon>eudicotyledons</taxon>
        <taxon>Gunneridae</taxon>
        <taxon>Pentapetalae</taxon>
        <taxon>asterids</taxon>
        <taxon>lamiids</taxon>
        <taxon>Solanales</taxon>
        <taxon>Solanaceae</taxon>
        <taxon>Solanoideae</taxon>
        <taxon>Solaneae</taxon>
        <taxon>Solanum</taxon>
    </lineage>
</organism>
<sequence length="85" mass="9429">MQADGKGSERIWKMLSKPLDGTRLGGNHEVLEKRNPLAFAHFANHPARDMVPNVMSGKNRLDVPVLKTLVLVATRAISNEEILLN</sequence>
<proteinExistence type="predicted"/>
<accession>A0AAF0V229</accession>
<dbReference type="PANTHER" id="PTHR33524">
    <property type="entry name" value="C5ORF35"/>
    <property type="match status" value="1"/>
</dbReference>
<gene>
    <name evidence="1" type="ORF">MTR67_050470</name>
</gene>
<name>A0AAF0V229_SOLVR</name>
<dbReference type="InterPro" id="IPR040415">
    <property type="entry name" value="SETD9"/>
</dbReference>
<protein>
    <submittedName>
        <fullName evidence="1">Uncharacterized protein</fullName>
    </submittedName>
</protein>
<reference evidence="1" key="1">
    <citation type="submission" date="2023-08" db="EMBL/GenBank/DDBJ databases">
        <title>A de novo genome assembly of Solanum verrucosum Schlechtendal, a Mexican diploid species geographically isolated from the other diploid A-genome species in potato relatives.</title>
        <authorList>
            <person name="Hosaka K."/>
        </authorList>
    </citation>
    <scope>NUCLEOTIDE SEQUENCE</scope>
    <source>
        <tissue evidence="1">Young leaves</tissue>
    </source>
</reference>
<evidence type="ECO:0000313" key="2">
    <source>
        <dbReference type="Proteomes" id="UP001234989"/>
    </source>
</evidence>
<dbReference type="AlphaFoldDB" id="A0AAF0V229"/>
<dbReference type="PANTHER" id="PTHR33524:SF1">
    <property type="entry name" value="SET DOMAIN-CONTAINING PROTEIN"/>
    <property type="match status" value="1"/>
</dbReference>